<feature type="transmembrane region" description="Helical" evidence="8">
    <location>
        <begin position="91"/>
        <end position="116"/>
    </location>
</feature>
<accession>A0A0G0I4X1</accession>
<feature type="transmembrane region" description="Helical" evidence="8">
    <location>
        <begin position="39"/>
        <end position="59"/>
    </location>
</feature>
<proteinExistence type="inferred from homology"/>
<dbReference type="PANTHER" id="PTHR11048:SF28">
    <property type="entry name" value="4-HYDROXYBENZOATE POLYPRENYLTRANSFERASE, MITOCHONDRIAL"/>
    <property type="match status" value="1"/>
</dbReference>
<dbReference type="EMBL" id="LBTX01000006">
    <property type="protein sequence ID" value="KKQ50383.1"/>
    <property type="molecule type" value="Genomic_DNA"/>
</dbReference>
<keyword evidence="6 8" id="KW-1133">Transmembrane helix</keyword>
<evidence type="ECO:0000256" key="8">
    <source>
        <dbReference type="SAM" id="Phobius"/>
    </source>
</evidence>
<dbReference type="InterPro" id="IPR044878">
    <property type="entry name" value="UbiA_sf"/>
</dbReference>
<dbReference type="NCBIfam" id="NF009511">
    <property type="entry name" value="PRK12871.1"/>
    <property type="match status" value="1"/>
</dbReference>
<dbReference type="GO" id="GO:0016765">
    <property type="term" value="F:transferase activity, transferring alkyl or aryl (other than methyl) groups"/>
    <property type="evidence" value="ECO:0007669"/>
    <property type="project" value="InterPro"/>
</dbReference>
<dbReference type="Gene3D" id="1.10.357.140">
    <property type="entry name" value="UbiA prenyltransferase"/>
    <property type="match status" value="1"/>
</dbReference>
<gene>
    <name evidence="9" type="ORF">US68_C0006G0063</name>
</gene>
<feature type="transmembrane region" description="Helical" evidence="8">
    <location>
        <begin position="245"/>
        <end position="264"/>
    </location>
</feature>
<sequence length="294" mass="33582">MRKITAYLDLLRAHFIPAWILIFSAGYMTAVRVYGGFEWLTLVKVILIAVFGFEAGMVLNDYVDRDLDKKDVENSLTKYFRPFKSRPLANGILNPGIAMYTIIIFSIIAIFLIISLPSPHRFYVLLLMIYAYLVEYFYQIKKRNQKFPWAQLVGRTDFALFPVAGYLILATPDLNALLYFLYFYPLAEAHLAVNDLADYKNDQARGLLSVTKMYGINGTLIWIVVFTLIHLITATSFVLKVNPGSILGFLFSYIFIIFTCVYILSKRTPSSALKVLPLLHLSMAVQSLSLIFLY</sequence>
<reference evidence="9 10" key="1">
    <citation type="journal article" date="2015" name="Nature">
        <title>rRNA introns, odd ribosomes, and small enigmatic genomes across a large radiation of phyla.</title>
        <authorList>
            <person name="Brown C.T."/>
            <person name="Hug L.A."/>
            <person name="Thomas B.C."/>
            <person name="Sharon I."/>
            <person name="Castelle C.J."/>
            <person name="Singh A."/>
            <person name="Wilkins M.J."/>
            <person name="Williams K.H."/>
            <person name="Banfield J.F."/>
        </authorList>
    </citation>
    <scope>NUCLEOTIDE SEQUENCE [LARGE SCALE GENOMIC DNA]</scope>
</reference>
<keyword evidence="7 8" id="KW-0472">Membrane</keyword>
<evidence type="ECO:0000256" key="4">
    <source>
        <dbReference type="ARBA" id="ARBA00022679"/>
    </source>
</evidence>
<feature type="transmembrane region" description="Helical" evidence="8">
    <location>
        <begin position="122"/>
        <end position="140"/>
    </location>
</feature>
<name>A0A0G0I4X1_9BACT</name>
<comment type="cofactor">
    <cofactor evidence="1">
        <name>Mg(2+)</name>
        <dbReference type="ChEBI" id="CHEBI:18420"/>
    </cofactor>
</comment>
<dbReference type="Proteomes" id="UP000034231">
    <property type="component" value="Unassembled WGS sequence"/>
</dbReference>
<organism evidence="9 10">
    <name type="scientific">Candidatus Shapirobacteria bacterium GW2011_GWE1_38_10</name>
    <dbReference type="NCBI Taxonomy" id="1618488"/>
    <lineage>
        <taxon>Bacteria</taxon>
        <taxon>Candidatus Shapironibacteriota</taxon>
    </lineage>
</organism>
<protein>
    <submittedName>
        <fullName evidence="9">Polyprenyltransferase</fullName>
    </submittedName>
</protein>
<dbReference type="InterPro" id="IPR000537">
    <property type="entry name" value="UbiA_prenyltransferase"/>
</dbReference>
<feature type="transmembrane region" description="Helical" evidence="8">
    <location>
        <begin position="276"/>
        <end position="293"/>
    </location>
</feature>
<evidence type="ECO:0000256" key="6">
    <source>
        <dbReference type="ARBA" id="ARBA00022989"/>
    </source>
</evidence>
<dbReference type="InterPro" id="IPR039653">
    <property type="entry name" value="Prenyltransferase"/>
</dbReference>
<comment type="subcellular location">
    <subcellularLocation>
        <location evidence="2">Membrane</location>
        <topology evidence="2">Multi-pass membrane protein</topology>
    </subcellularLocation>
</comment>
<feature type="transmembrane region" description="Helical" evidence="8">
    <location>
        <begin position="12"/>
        <end position="33"/>
    </location>
</feature>
<evidence type="ECO:0000256" key="3">
    <source>
        <dbReference type="ARBA" id="ARBA00005985"/>
    </source>
</evidence>
<evidence type="ECO:0000256" key="5">
    <source>
        <dbReference type="ARBA" id="ARBA00022692"/>
    </source>
</evidence>
<evidence type="ECO:0000256" key="2">
    <source>
        <dbReference type="ARBA" id="ARBA00004141"/>
    </source>
</evidence>
<evidence type="ECO:0000256" key="1">
    <source>
        <dbReference type="ARBA" id="ARBA00001946"/>
    </source>
</evidence>
<dbReference type="PANTHER" id="PTHR11048">
    <property type="entry name" value="PRENYLTRANSFERASES"/>
    <property type="match status" value="1"/>
</dbReference>
<dbReference type="AlphaFoldDB" id="A0A0G0I4X1"/>
<keyword evidence="4 9" id="KW-0808">Transferase</keyword>
<keyword evidence="5 8" id="KW-0812">Transmembrane</keyword>
<evidence type="ECO:0000313" key="10">
    <source>
        <dbReference type="Proteomes" id="UP000034231"/>
    </source>
</evidence>
<comment type="similarity">
    <text evidence="3">Belongs to the UbiA prenyltransferase family.</text>
</comment>
<dbReference type="PATRIC" id="fig|1618488.3.peg.336"/>
<dbReference type="GO" id="GO:0005886">
    <property type="term" value="C:plasma membrane"/>
    <property type="evidence" value="ECO:0007669"/>
    <property type="project" value="TreeGrafter"/>
</dbReference>
<feature type="transmembrane region" description="Helical" evidence="8">
    <location>
        <begin position="214"/>
        <end position="239"/>
    </location>
</feature>
<evidence type="ECO:0000256" key="7">
    <source>
        <dbReference type="ARBA" id="ARBA00023136"/>
    </source>
</evidence>
<dbReference type="Pfam" id="PF01040">
    <property type="entry name" value="UbiA"/>
    <property type="match status" value="1"/>
</dbReference>
<evidence type="ECO:0000313" key="9">
    <source>
        <dbReference type="EMBL" id="KKQ50383.1"/>
    </source>
</evidence>
<comment type="caution">
    <text evidence="9">The sequence shown here is derived from an EMBL/GenBank/DDBJ whole genome shotgun (WGS) entry which is preliminary data.</text>
</comment>